<dbReference type="Proteomes" id="UP000887576">
    <property type="component" value="Unplaced"/>
</dbReference>
<organism evidence="1 2">
    <name type="scientific">Panagrolaimus sp. JU765</name>
    <dbReference type="NCBI Taxonomy" id="591449"/>
    <lineage>
        <taxon>Eukaryota</taxon>
        <taxon>Metazoa</taxon>
        <taxon>Ecdysozoa</taxon>
        <taxon>Nematoda</taxon>
        <taxon>Chromadorea</taxon>
        <taxon>Rhabditida</taxon>
        <taxon>Tylenchina</taxon>
        <taxon>Panagrolaimomorpha</taxon>
        <taxon>Panagrolaimoidea</taxon>
        <taxon>Panagrolaimidae</taxon>
        <taxon>Panagrolaimus</taxon>
    </lineage>
</organism>
<accession>A0AC34RQM5</accession>
<reference evidence="2" key="1">
    <citation type="submission" date="2022-11" db="UniProtKB">
        <authorList>
            <consortium name="WormBaseParasite"/>
        </authorList>
    </citation>
    <scope>IDENTIFICATION</scope>
</reference>
<evidence type="ECO:0000313" key="1">
    <source>
        <dbReference type="Proteomes" id="UP000887576"/>
    </source>
</evidence>
<sequence>MGCVGKTLACVVKTITFLASAIVAGGCGYMIYTIVHAEQYQLLYVPCATLAVTALVCIAICCENDCLYRTALAALILCFLLNVSGLVVLYLLTHTKLADEVDPETKKVLRKMQEDEFDKKGYIGIGIQLGIQIVYIALPVILGREMTSSPVRPIEGVLHREIAKTKSTLRDARHRRQRAKHWIVPPNELVNPVDLAGQYMQMTQEDFDAQVCDNESALAFAAKVGLIQNVRKCPKCHRDMALCKFNNSCGYRWVCRRTEEGRRFTCSVRGMRKDTILDDRLVGILTMLRIMFMYSQNTPAETIITSLDIGHVRSARTILTRLKDMIDSEIKQIQPNMTDHDIEETRKLFLESKLLDRFGHMLHWGARYKNDRLSCDAKTSSEEEHEKDEHLERNDEIKEEMEFDLVDDNANNFVANLAANISPAYSIEI</sequence>
<name>A0AC34RQM5_9BILA</name>
<evidence type="ECO:0000313" key="2">
    <source>
        <dbReference type="WBParaSite" id="JU765_v2.g90.t2"/>
    </source>
</evidence>
<proteinExistence type="predicted"/>
<dbReference type="WBParaSite" id="JU765_v2.g90.t2">
    <property type="protein sequence ID" value="JU765_v2.g90.t2"/>
    <property type="gene ID" value="JU765_v2.g90"/>
</dbReference>
<protein>
    <submittedName>
        <fullName evidence="2">Zn(2)-C6 fungal-type domain-containing protein</fullName>
    </submittedName>
</protein>